<evidence type="ECO:0000313" key="2">
    <source>
        <dbReference type="Proteomes" id="UP000323380"/>
    </source>
</evidence>
<reference evidence="1 2" key="1">
    <citation type="submission" date="2019-08" db="EMBL/GenBank/DDBJ databases">
        <title>Actinomadura sp. nov. CYP1-5 isolated from mountain soil.</title>
        <authorList>
            <person name="Songsumanus A."/>
            <person name="Kuncharoen N."/>
            <person name="Kudo T."/>
            <person name="Yuki M."/>
            <person name="Igarashi Y."/>
            <person name="Tanasupawat S."/>
        </authorList>
    </citation>
    <scope>NUCLEOTIDE SEQUENCE [LARGE SCALE GENOMIC DNA]</scope>
    <source>
        <strain evidence="1 2">JCM 14158</strain>
    </source>
</reference>
<dbReference type="EMBL" id="VSFG01000005">
    <property type="protein sequence ID" value="TYB43975.1"/>
    <property type="molecule type" value="Genomic_DNA"/>
</dbReference>
<dbReference type="AlphaFoldDB" id="A0A5D0NI76"/>
<gene>
    <name evidence="1" type="ORF">FXF69_23725</name>
</gene>
<name>A0A5D0NI76_9ACTN</name>
<keyword evidence="2" id="KW-1185">Reference proteome</keyword>
<dbReference type="STRING" id="1220554.GCA_001552135_06814"/>
<comment type="caution">
    <text evidence="1">The sequence shown here is derived from an EMBL/GenBank/DDBJ whole genome shotgun (WGS) entry which is preliminary data.</text>
</comment>
<dbReference type="Proteomes" id="UP000323380">
    <property type="component" value="Unassembled WGS sequence"/>
</dbReference>
<proteinExistence type="predicted"/>
<sequence length="360" mass="37542">MSDELVVLARGTLSPGPGGPNLRLSADQVSVTRDGAGAVRASRRSCEDGGDTAVDTAVDAARGLLAAAVSALARAPVQSVLAEVRDLPGRGWRQLRVLARIETSLGPLFTGLAAPCGAVAAGRGPDVPGGLAVPPYDVRPGEPPHGWRALPLVMRPAVAAVPAAGTALLLASRAARARTDRLDGRRLLGTLTLTDLPSAHPEAAADDAGHPADAIRLVEEGVLAPLRIEAASGAPRGRAVWDHDRQALHPAPQTRLRLAAPRAPVPDASLELRWPIESLRRYDPDGLLSLICVARASDRPERCFAVRLRARPQTLLRTVRGAVADAKPVACADAHVTTPPLLLPTARELAAKGRCAVETL</sequence>
<dbReference type="RefSeq" id="WP_067901367.1">
    <property type="nucleotide sequence ID" value="NZ_VSFG01000005.1"/>
</dbReference>
<evidence type="ECO:0000313" key="1">
    <source>
        <dbReference type="EMBL" id="TYB43975.1"/>
    </source>
</evidence>
<organism evidence="1 2">
    <name type="scientific">Actinomadura chibensis</name>
    <dbReference type="NCBI Taxonomy" id="392828"/>
    <lineage>
        <taxon>Bacteria</taxon>
        <taxon>Bacillati</taxon>
        <taxon>Actinomycetota</taxon>
        <taxon>Actinomycetes</taxon>
        <taxon>Streptosporangiales</taxon>
        <taxon>Thermomonosporaceae</taxon>
        <taxon>Actinomadura</taxon>
    </lineage>
</organism>
<protein>
    <submittedName>
        <fullName evidence="1">Uncharacterized protein</fullName>
    </submittedName>
</protein>
<accession>A0A5D0NI76</accession>